<dbReference type="OrthoDB" id="9787617at2"/>
<evidence type="ECO:0000313" key="3">
    <source>
        <dbReference type="EMBL" id="GBF51517.1"/>
    </source>
</evidence>
<dbReference type="EMBL" id="BFBB01000008">
    <property type="protein sequence ID" value="GBF51517.1"/>
    <property type="molecule type" value="Genomic_DNA"/>
</dbReference>
<dbReference type="Pfam" id="PF00534">
    <property type="entry name" value="Glycos_transf_1"/>
    <property type="match status" value="1"/>
</dbReference>
<dbReference type="Gene3D" id="3.40.50.2000">
    <property type="entry name" value="Glycogen Phosphorylase B"/>
    <property type="match status" value="1"/>
</dbReference>
<dbReference type="PANTHER" id="PTHR46401:SF2">
    <property type="entry name" value="GLYCOSYLTRANSFERASE WBBK-RELATED"/>
    <property type="match status" value="1"/>
</dbReference>
<proteinExistence type="predicted"/>
<gene>
    <name evidence="3" type="ORF">LPTSP4_30550</name>
</gene>
<keyword evidence="1 3" id="KW-0808">Transferase</keyword>
<keyword evidence="4" id="KW-1185">Reference proteome</keyword>
<dbReference type="RefSeq" id="WP_108977843.1">
    <property type="nucleotide sequence ID" value="NZ_BFBB01000008.1"/>
</dbReference>
<dbReference type="InterPro" id="IPR001296">
    <property type="entry name" value="Glyco_trans_1"/>
</dbReference>
<reference evidence="3 4" key="1">
    <citation type="submission" date="2018-02" db="EMBL/GenBank/DDBJ databases">
        <title>Novel Leptospira species isolated from soil and water in Japan.</title>
        <authorList>
            <person name="Nakao R."/>
            <person name="Masuzawa T."/>
        </authorList>
    </citation>
    <scope>NUCLEOTIDE SEQUENCE [LARGE SCALE GENOMIC DNA]</scope>
    <source>
        <strain evidence="3 4">YH101</strain>
    </source>
</reference>
<dbReference type="GO" id="GO:0016757">
    <property type="term" value="F:glycosyltransferase activity"/>
    <property type="evidence" value="ECO:0007669"/>
    <property type="project" value="InterPro"/>
</dbReference>
<accession>A0A2P2E3R6</accession>
<dbReference type="SUPFAM" id="SSF53756">
    <property type="entry name" value="UDP-Glycosyltransferase/glycogen phosphorylase"/>
    <property type="match status" value="1"/>
</dbReference>
<dbReference type="CDD" id="cd03801">
    <property type="entry name" value="GT4_PimA-like"/>
    <property type="match status" value="1"/>
</dbReference>
<feature type="domain" description="Glycosyl transferase family 1" evidence="2">
    <location>
        <begin position="169"/>
        <end position="328"/>
    </location>
</feature>
<organism evidence="3 4">
    <name type="scientific">Leptospira ryugenii</name>
    <dbReference type="NCBI Taxonomy" id="1917863"/>
    <lineage>
        <taxon>Bacteria</taxon>
        <taxon>Pseudomonadati</taxon>
        <taxon>Spirochaetota</taxon>
        <taxon>Spirochaetia</taxon>
        <taxon>Leptospirales</taxon>
        <taxon>Leptospiraceae</taxon>
        <taxon>Leptospira</taxon>
    </lineage>
</organism>
<evidence type="ECO:0000313" key="4">
    <source>
        <dbReference type="Proteomes" id="UP000245133"/>
    </source>
</evidence>
<evidence type="ECO:0000256" key="1">
    <source>
        <dbReference type="ARBA" id="ARBA00022679"/>
    </source>
</evidence>
<comment type="caution">
    <text evidence="3">The sequence shown here is derived from an EMBL/GenBank/DDBJ whole genome shotgun (WGS) entry which is preliminary data.</text>
</comment>
<dbReference type="Proteomes" id="UP000245133">
    <property type="component" value="Unassembled WGS sequence"/>
</dbReference>
<dbReference type="AlphaFoldDB" id="A0A2P2E3R6"/>
<dbReference type="GO" id="GO:0009103">
    <property type="term" value="P:lipopolysaccharide biosynthetic process"/>
    <property type="evidence" value="ECO:0007669"/>
    <property type="project" value="TreeGrafter"/>
</dbReference>
<evidence type="ECO:0000259" key="2">
    <source>
        <dbReference type="Pfam" id="PF00534"/>
    </source>
</evidence>
<name>A0A2P2E3R6_9LEPT</name>
<protein>
    <submittedName>
        <fullName evidence="3">Glycosyltransferase, group 1 family protein</fullName>
    </submittedName>
</protein>
<sequence>MRIFQHIDELKDSDGVGNDAIGLHTQFRKLNIESNFITRLPRTGTSLYETQFYKIDHLPKFSNSDIHILHFGGHGYPLSAFLGAPGKKILRFHNITPAQYYKNTTTPEIYSAMEKFESVSYLELASMAISVDSVWCDSPFNGHVLQSYDFHSLFHVPICKQYRVETDLVWKSNQNDICFVGRFAPQKKWEDLIVFFSSWKQKYKDARLKCIGSVIGAFDGYFDFLQQITNNLGIKDSVDFLLGLKDIEVLQVMRDCLCMVSMSEHEGFCLPILEAFGMGLPVFAFEAGAVRTTMNGGGQIFNAKNHLTLINLLETISKDPKQRLSQIQKQWDALSFYNNYPWQQTLPVLLNK</sequence>
<dbReference type="PANTHER" id="PTHR46401">
    <property type="entry name" value="GLYCOSYLTRANSFERASE WBBK-RELATED"/>
    <property type="match status" value="1"/>
</dbReference>